<evidence type="ECO:0000259" key="14">
    <source>
        <dbReference type="SMART" id="SM00563"/>
    </source>
</evidence>
<dbReference type="GO" id="GO:0008654">
    <property type="term" value="P:phospholipid biosynthetic process"/>
    <property type="evidence" value="ECO:0007669"/>
    <property type="project" value="UniProtKB-KW"/>
</dbReference>
<evidence type="ECO:0000256" key="9">
    <source>
        <dbReference type="ARBA" id="ARBA00023136"/>
    </source>
</evidence>
<evidence type="ECO:0000313" key="16">
    <source>
        <dbReference type="Proteomes" id="UP000324222"/>
    </source>
</evidence>
<keyword evidence="7" id="KW-1133">Transmembrane helix</keyword>
<comment type="caution">
    <text evidence="15">The sequence shown here is derived from an EMBL/GenBank/DDBJ whole genome shotgun (WGS) entry which is preliminary data.</text>
</comment>
<keyword evidence="8" id="KW-0443">Lipid metabolism</keyword>
<dbReference type="AlphaFoldDB" id="A0A5B7GXW9"/>
<dbReference type="PANTHER" id="PTHR23063:SF2">
    <property type="entry name" value="GLYCEROL-3-PHOSPHATE ACYLTRANSFERASE 4, ISOFORM D-RELATED"/>
    <property type="match status" value="1"/>
</dbReference>
<accession>A0A5B7GXW9</accession>
<dbReference type="Pfam" id="PF01553">
    <property type="entry name" value="Acyltransferase"/>
    <property type="match status" value="1"/>
</dbReference>
<evidence type="ECO:0000256" key="5">
    <source>
        <dbReference type="ARBA" id="ARBA00022679"/>
    </source>
</evidence>
<comment type="subcellular location">
    <subcellularLocation>
        <location evidence="1">Membrane</location>
    </subcellularLocation>
</comment>
<dbReference type="GO" id="GO:0019432">
    <property type="term" value="P:triglyceride biosynthetic process"/>
    <property type="evidence" value="ECO:0007669"/>
    <property type="project" value="TreeGrafter"/>
</dbReference>
<evidence type="ECO:0000256" key="3">
    <source>
        <dbReference type="ARBA" id="ARBA00008655"/>
    </source>
</evidence>
<evidence type="ECO:0000256" key="7">
    <source>
        <dbReference type="ARBA" id="ARBA00022989"/>
    </source>
</evidence>
<feature type="domain" description="Phospholipid/glycerol acyltransferase" evidence="14">
    <location>
        <begin position="133"/>
        <end position="244"/>
    </location>
</feature>
<gene>
    <name evidence="15" type="primary">gpat3_1</name>
    <name evidence="15" type="ORF">E2C01_055516</name>
</gene>
<evidence type="ECO:0000313" key="15">
    <source>
        <dbReference type="EMBL" id="MPC61444.1"/>
    </source>
</evidence>
<dbReference type="GO" id="GO:0004366">
    <property type="term" value="F:glycerol-3-phosphate O-acyltransferase activity"/>
    <property type="evidence" value="ECO:0007669"/>
    <property type="project" value="TreeGrafter"/>
</dbReference>
<keyword evidence="10" id="KW-0594">Phospholipid biosynthesis</keyword>
<keyword evidence="6" id="KW-0812">Transmembrane</keyword>
<comment type="similarity">
    <text evidence="3">Belongs to the 1-acyl-sn-glycerol-3-phosphate acyltransferase family.</text>
</comment>
<dbReference type="OrthoDB" id="10051137at2759"/>
<keyword evidence="12 15" id="KW-0012">Acyltransferase</keyword>
<keyword evidence="9" id="KW-0472">Membrane</keyword>
<evidence type="ECO:0000256" key="8">
    <source>
        <dbReference type="ARBA" id="ARBA00023098"/>
    </source>
</evidence>
<reference evidence="15 16" key="1">
    <citation type="submission" date="2019-05" db="EMBL/GenBank/DDBJ databases">
        <title>Another draft genome of Portunus trituberculatus and its Hox gene families provides insights of decapod evolution.</title>
        <authorList>
            <person name="Jeong J.-H."/>
            <person name="Song I."/>
            <person name="Kim S."/>
            <person name="Choi T."/>
            <person name="Kim D."/>
            <person name="Ryu S."/>
            <person name="Kim W."/>
        </authorList>
    </citation>
    <scope>NUCLEOTIDE SEQUENCE [LARGE SCALE GENOMIC DNA]</scope>
    <source>
        <tissue evidence="15">Muscle</tissue>
    </source>
</reference>
<dbReference type="SUPFAM" id="SSF69593">
    <property type="entry name" value="Glycerol-3-phosphate (1)-acyltransferase"/>
    <property type="match status" value="1"/>
</dbReference>
<comment type="pathway">
    <text evidence="13">Phospholipid metabolism.</text>
</comment>
<evidence type="ECO:0000256" key="12">
    <source>
        <dbReference type="ARBA" id="ARBA00023315"/>
    </source>
</evidence>
<evidence type="ECO:0000256" key="13">
    <source>
        <dbReference type="ARBA" id="ARBA00025707"/>
    </source>
</evidence>
<comment type="pathway">
    <text evidence="2">Lipid metabolism.</text>
</comment>
<sequence length="257" mass="28840">MHMVTSTLLIGLFPDGAVKRKLCRFIFITSFRIISRAFSGVITYHNKHNMPRSDGICVANHTTPVDCVVLACDNGYSYMVVMVVCTYIVGCLPESKMKHRLNSSVSVFCFDFLSGALSLVCTYHNQENVPRRGICVANHTTPIDVLVLACDNTYDMVGQRHGGFLGIFQRALSRASAHIWFERSESKDRFAVARRLREHVEDPEKLPILIFPEGTCINNTSVMQFKKGTFEVGGIIYPVAIKVNFIGFCVRIKTYAL</sequence>
<dbReference type="GO" id="GO:0005783">
    <property type="term" value="C:endoplasmic reticulum"/>
    <property type="evidence" value="ECO:0007669"/>
    <property type="project" value="TreeGrafter"/>
</dbReference>
<keyword evidence="16" id="KW-1185">Reference proteome</keyword>
<dbReference type="Proteomes" id="UP000324222">
    <property type="component" value="Unassembled WGS sequence"/>
</dbReference>
<dbReference type="InterPro" id="IPR002123">
    <property type="entry name" value="Plipid/glycerol_acylTrfase"/>
</dbReference>
<evidence type="ECO:0000256" key="11">
    <source>
        <dbReference type="ARBA" id="ARBA00023264"/>
    </source>
</evidence>
<keyword evidence="5 15" id="KW-0808">Transferase</keyword>
<evidence type="ECO:0000256" key="4">
    <source>
        <dbReference type="ARBA" id="ARBA00022516"/>
    </source>
</evidence>
<dbReference type="SMART" id="SM00563">
    <property type="entry name" value="PlsC"/>
    <property type="match status" value="1"/>
</dbReference>
<evidence type="ECO:0000256" key="10">
    <source>
        <dbReference type="ARBA" id="ARBA00023209"/>
    </source>
</evidence>
<dbReference type="CDD" id="cd07991">
    <property type="entry name" value="LPLAT_LPCAT1-like"/>
    <property type="match status" value="1"/>
</dbReference>
<evidence type="ECO:0000256" key="2">
    <source>
        <dbReference type="ARBA" id="ARBA00005189"/>
    </source>
</evidence>
<evidence type="ECO:0000256" key="1">
    <source>
        <dbReference type="ARBA" id="ARBA00004370"/>
    </source>
</evidence>
<dbReference type="PANTHER" id="PTHR23063">
    <property type="entry name" value="PHOSPHOLIPID ACYLTRANSFERASE"/>
    <property type="match status" value="1"/>
</dbReference>
<organism evidence="15 16">
    <name type="scientific">Portunus trituberculatus</name>
    <name type="common">Swimming crab</name>
    <name type="synonym">Neptunus trituberculatus</name>
    <dbReference type="NCBI Taxonomy" id="210409"/>
    <lineage>
        <taxon>Eukaryota</taxon>
        <taxon>Metazoa</taxon>
        <taxon>Ecdysozoa</taxon>
        <taxon>Arthropoda</taxon>
        <taxon>Crustacea</taxon>
        <taxon>Multicrustacea</taxon>
        <taxon>Malacostraca</taxon>
        <taxon>Eumalacostraca</taxon>
        <taxon>Eucarida</taxon>
        <taxon>Decapoda</taxon>
        <taxon>Pleocyemata</taxon>
        <taxon>Brachyura</taxon>
        <taxon>Eubrachyura</taxon>
        <taxon>Portunoidea</taxon>
        <taxon>Portunidae</taxon>
        <taxon>Portuninae</taxon>
        <taxon>Portunus</taxon>
    </lineage>
</organism>
<dbReference type="GO" id="GO:0016020">
    <property type="term" value="C:membrane"/>
    <property type="evidence" value="ECO:0007669"/>
    <property type="project" value="UniProtKB-SubCell"/>
</dbReference>
<proteinExistence type="inferred from homology"/>
<name>A0A5B7GXW9_PORTR</name>
<evidence type="ECO:0000256" key="6">
    <source>
        <dbReference type="ARBA" id="ARBA00022692"/>
    </source>
</evidence>
<dbReference type="EMBL" id="VSRR010018546">
    <property type="protein sequence ID" value="MPC61444.1"/>
    <property type="molecule type" value="Genomic_DNA"/>
</dbReference>
<keyword evidence="11" id="KW-1208">Phospholipid metabolism</keyword>
<dbReference type="InterPro" id="IPR045252">
    <property type="entry name" value="LPCAT1-like"/>
</dbReference>
<protein>
    <submittedName>
        <fullName evidence="15">Glycerol-3-phosphate acyltransferase 3</fullName>
    </submittedName>
</protein>
<keyword evidence="4" id="KW-0444">Lipid biosynthesis</keyword>